<dbReference type="PANTHER" id="PTHR33308:SF9">
    <property type="entry name" value="PEPTIDOGLYCAN HYDROLASE FLGJ"/>
    <property type="match status" value="1"/>
</dbReference>
<reference evidence="5" key="2">
    <citation type="submission" date="2021-04" db="EMBL/GenBank/DDBJ databases">
        <authorList>
            <person name="Gilroy R."/>
        </authorList>
    </citation>
    <scope>NUCLEOTIDE SEQUENCE</scope>
    <source>
        <strain evidence="5">ChiHejej3B27-2180</strain>
    </source>
</reference>
<dbReference type="InterPro" id="IPR051056">
    <property type="entry name" value="Glycosyl_Hydrolase_73"/>
</dbReference>
<evidence type="ECO:0000313" key="5">
    <source>
        <dbReference type="EMBL" id="HIW70434.1"/>
    </source>
</evidence>
<reference evidence="5" key="1">
    <citation type="journal article" date="2021" name="PeerJ">
        <title>Extensive microbial diversity within the chicken gut microbiome revealed by metagenomics and culture.</title>
        <authorList>
            <person name="Gilroy R."/>
            <person name="Ravi A."/>
            <person name="Getino M."/>
            <person name="Pursley I."/>
            <person name="Horton D.L."/>
            <person name="Alikhan N.F."/>
            <person name="Baker D."/>
            <person name="Gharbi K."/>
            <person name="Hall N."/>
            <person name="Watson M."/>
            <person name="Adriaenssens E.M."/>
            <person name="Foster-Nyarko E."/>
            <person name="Jarju S."/>
            <person name="Secka A."/>
            <person name="Antonio M."/>
            <person name="Oren A."/>
            <person name="Chaudhuri R.R."/>
            <person name="La Ragione R."/>
            <person name="Hildebrand F."/>
            <person name="Pallen M.J."/>
        </authorList>
    </citation>
    <scope>NUCLEOTIDE SEQUENCE</scope>
    <source>
        <strain evidence="5">ChiHejej3B27-2180</strain>
    </source>
</reference>
<dbReference type="Pfam" id="PF01832">
    <property type="entry name" value="Glucosaminidase"/>
    <property type="match status" value="1"/>
</dbReference>
<dbReference type="GO" id="GO:0004040">
    <property type="term" value="F:amidase activity"/>
    <property type="evidence" value="ECO:0007669"/>
    <property type="project" value="InterPro"/>
</dbReference>
<feature type="compositionally biased region" description="Polar residues" evidence="3">
    <location>
        <begin position="73"/>
        <end position="93"/>
    </location>
</feature>
<feature type="domain" description="Mannosyl-glycoprotein endo-beta-N-acetylglucosamidase-like" evidence="4">
    <location>
        <begin position="109"/>
        <end position="261"/>
    </location>
</feature>
<dbReference type="PANTHER" id="PTHR33308">
    <property type="entry name" value="PEPTIDOGLYCAN HYDROLASE FLGJ"/>
    <property type="match status" value="1"/>
</dbReference>
<keyword evidence="2 5" id="KW-0378">Hydrolase</keyword>
<evidence type="ECO:0000256" key="2">
    <source>
        <dbReference type="ARBA" id="ARBA00022801"/>
    </source>
</evidence>
<dbReference type="Gene3D" id="4.10.80.30">
    <property type="entry name" value="DNA polymerase, domain 6"/>
    <property type="match status" value="1"/>
</dbReference>
<comment type="caution">
    <text evidence="5">The sequence shown here is derived from an EMBL/GenBank/DDBJ whole genome shotgun (WGS) entry which is preliminary data.</text>
</comment>
<dbReference type="AlphaFoldDB" id="A0A9D1QPK7"/>
<dbReference type="Proteomes" id="UP000886878">
    <property type="component" value="Unassembled WGS sequence"/>
</dbReference>
<dbReference type="EMBL" id="DXGK01000069">
    <property type="protein sequence ID" value="HIW70434.1"/>
    <property type="molecule type" value="Genomic_DNA"/>
</dbReference>
<organism evidence="5 6">
    <name type="scientific">Candidatus Limosilactobacillus merdipullorum</name>
    <dbReference type="NCBI Taxonomy" id="2838653"/>
    <lineage>
        <taxon>Bacteria</taxon>
        <taxon>Bacillati</taxon>
        <taxon>Bacillota</taxon>
        <taxon>Bacilli</taxon>
        <taxon>Lactobacillales</taxon>
        <taxon>Lactobacillaceae</taxon>
        <taxon>Limosilactobacillus</taxon>
    </lineage>
</organism>
<evidence type="ECO:0000313" key="6">
    <source>
        <dbReference type="Proteomes" id="UP000886878"/>
    </source>
</evidence>
<evidence type="ECO:0000256" key="1">
    <source>
        <dbReference type="ARBA" id="ARBA00010266"/>
    </source>
</evidence>
<dbReference type="SMART" id="SM00047">
    <property type="entry name" value="LYZ2"/>
    <property type="match status" value="1"/>
</dbReference>
<evidence type="ECO:0000256" key="3">
    <source>
        <dbReference type="SAM" id="MobiDB-lite"/>
    </source>
</evidence>
<protein>
    <submittedName>
        <fullName evidence="5">Glycoside hydrolase family 73 protein</fullName>
    </submittedName>
</protein>
<proteinExistence type="inferred from homology"/>
<name>A0A9D1QPK7_9LACO</name>
<sequence length="329" mass="37306">MKEKLWVATLVLTQLVGWPMRRVVAADVPPAEQRYWAGYRVGRNDVRQHCHHQWNDPFISAGYQRGMKEEQEVVNNSQSSCGDQPSPDANNTVPPARDQEDNRNQSAVTLPLSIAQRQFINRLAPQAQRLGQQYDLFPSVLLAQAALESNWGQSGLAAAHHNLFGIKALPGQAAVPMTTCEDTSGGMVQTVANFCHYRTEEESLSAYAKILQSPAYRGVHRQQAHNYQMATRALTCLFATDRSYDQKLNRLISDYHLDRYDQYGAVKVNTETSFRHVRKVPAKRAAGPVHHQHDSRVAPTRKLAWYWWPVSIISGGSFTWLVDFWCHRP</sequence>
<dbReference type="Gene3D" id="1.10.530.10">
    <property type="match status" value="1"/>
</dbReference>
<comment type="similarity">
    <text evidence="1">Belongs to the glycosyl hydrolase 73 family.</text>
</comment>
<feature type="region of interest" description="Disordered" evidence="3">
    <location>
        <begin position="69"/>
        <end position="104"/>
    </location>
</feature>
<evidence type="ECO:0000259" key="4">
    <source>
        <dbReference type="SMART" id="SM00047"/>
    </source>
</evidence>
<gene>
    <name evidence="5" type="ORF">H9876_03540</name>
</gene>
<accession>A0A9D1QPK7</accession>
<dbReference type="InterPro" id="IPR002901">
    <property type="entry name" value="MGlyc_endo_b_GlcNAc-like_dom"/>
</dbReference>